<keyword evidence="4 6" id="KW-0808">Transferase</keyword>
<dbReference type="PANTHER" id="PTHR11265:SF0">
    <property type="entry name" value="12S RRNA N4-METHYLCYTIDINE METHYLTRANSFERASE"/>
    <property type="match status" value="1"/>
</dbReference>
<evidence type="ECO:0000256" key="2">
    <source>
        <dbReference type="ARBA" id="ARBA00022552"/>
    </source>
</evidence>
<dbReference type="SUPFAM" id="SSF53335">
    <property type="entry name" value="S-adenosyl-L-methionine-dependent methyltransferases"/>
    <property type="match status" value="1"/>
</dbReference>
<dbReference type="InterPro" id="IPR023397">
    <property type="entry name" value="SAM-dep_MeTrfase_MraW_recog"/>
</dbReference>
<dbReference type="PATRIC" id="fig|1618660.3.peg.586"/>
<evidence type="ECO:0000256" key="6">
    <source>
        <dbReference type="HAMAP-Rule" id="MF_01007"/>
    </source>
</evidence>
<dbReference type="SUPFAM" id="SSF81799">
    <property type="entry name" value="Putative methyltransferase TM0872, insert domain"/>
    <property type="match status" value="1"/>
</dbReference>
<proteinExistence type="inferred from homology"/>
<dbReference type="Proteomes" id="UP000034956">
    <property type="component" value="Unassembled WGS sequence"/>
</dbReference>
<keyword evidence="5 6" id="KW-0949">S-adenosyl-L-methionine</keyword>
<keyword evidence="2 6" id="KW-0698">rRNA processing</keyword>
<feature type="binding site" evidence="6">
    <location>
        <begin position="31"/>
        <end position="33"/>
    </location>
    <ligand>
        <name>S-adenosyl-L-methionine</name>
        <dbReference type="ChEBI" id="CHEBI:59789"/>
    </ligand>
</feature>
<comment type="subcellular location">
    <subcellularLocation>
        <location evidence="6">Cytoplasm</location>
    </subcellularLocation>
</comment>
<dbReference type="GO" id="GO:0070475">
    <property type="term" value="P:rRNA base methylation"/>
    <property type="evidence" value="ECO:0007669"/>
    <property type="project" value="UniProtKB-UniRule"/>
</dbReference>
<dbReference type="EC" id="2.1.1.199" evidence="6"/>
<evidence type="ECO:0000313" key="8">
    <source>
        <dbReference type="Proteomes" id="UP000034956"/>
    </source>
</evidence>
<evidence type="ECO:0000313" key="7">
    <source>
        <dbReference type="EMBL" id="KKU91077.1"/>
    </source>
</evidence>
<dbReference type="InterPro" id="IPR002903">
    <property type="entry name" value="RsmH"/>
</dbReference>
<dbReference type="PANTHER" id="PTHR11265">
    <property type="entry name" value="S-ADENOSYL-METHYLTRANSFERASE MRAW"/>
    <property type="match status" value="1"/>
</dbReference>
<evidence type="ECO:0000256" key="1">
    <source>
        <dbReference type="ARBA" id="ARBA00010396"/>
    </source>
</evidence>
<dbReference type="NCBIfam" id="TIGR00006">
    <property type="entry name" value="16S rRNA (cytosine(1402)-N(4))-methyltransferase RsmH"/>
    <property type="match status" value="1"/>
</dbReference>
<evidence type="ECO:0000256" key="3">
    <source>
        <dbReference type="ARBA" id="ARBA00022603"/>
    </source>
</evidence>
<protein>
    <recommendedName>
        <fullName evidence="6">Ribosomal RNA small subunit methyltransferase H</fullName>
        <ecNumber evidence="6">2.1.1.199</ecNumber>
    </recommendedName>
    <alternativeName>
        <fullName evidence="6">16S rRNA m(4)C1402 methyltransferase</fullName>
    </alternativeName>
    <alternativeName>
        <fullName evidence="6">rRNA (cytosine-N(4)-)-methyltransferase RsmH</fullName>
    </alternativeName>
</protein>
<feature type="binding site" evidence="6">
    <location>
        <position position="51"/>
    </location>
    <ligand>
        <name>S-adenosyl-L-methionine</name>
        <dbReference type="ChEBI" id="CHEBI:59789"/>
    </ligand>
</feature>
<dbReference type="Gene3D" id="1.10.150.170">
    <property type="entry name" value="Putative methyltransferase TM0872, insert domain"/>
    <property type="match status" value="1"/>
</dbReference>
<feature type="binding site" evidence="6">
    <location>
        <position position="84"/>
    </location>
    <ligand>
        <name>S-adenosyl-L-methionine</name>
        <dbReference type="ChEBI" id="CHEBI:59789"/>
    </ligand>
</feature>
<organism evidence="7 8">
    <name type="scientific">Candidatus Jorgensenbacteria bacterium GW2011_GWA1_48_11</name>
    <dbReference type="NCBI Taxonomy" id="1618660"/>
    <lineage>
        <taxon>Bacteria</taxon>
        <taxon>Candidatus Joergenseniibacteriota</taxon>
    </lineage>
</organism>
<comment type="caution">
    <text evidence="7">The sequence shown here is derived from an EMBL/GenBank/DDBJ whole genome shotgun (WGS) entry which is preliminary data.</text>
</comment>
<reference evidence="7 8" key="1">
    <citation type="journal article" date="2015" name="Nature">
        <title>rRNA introns, odd ribosomes, and small enigmatic genomes across a large radiation of phyla.</title>
        <authorList>
            <person name="Brown C.T."/>
            <person name="Hug L.A."/>
            <person name="Thomas B.C."/>
            <person name="Sharon I."/>
            <person name="Castelle C.J."/>
            <person name="Singh A."/>
            <person name="Wilkins M.J."/>
            <person name="Williams K.H."/>
            <person name="Banfield J.F."/>
        </authorList>
    </citation>
    <scope>NUCLEOTIDE SEQUENCE [LARGE SCALE GENOMIC DNA]</scope>
</reference>
<dbReference type="GO" id="GO:0071424">
    <property type="term" value="F:rRNA (cytosine-N4-)-methyltransferase activity"/>
    <property type="evidence" value="ECO:0007669"/>
    <property type="project" value="UniProtKB-UniRule"/>
</dbReference>
<comment type="catalytic activity">
    <reaction evidence="6">
        <text>cytidine(1402) in 16S rRNA + S-adenosyl-L-methionine = N(4)-methylcytidine(1402) in 16S rRNA + S-adenosyl-L-homocysteine + H(+)</text>
        <dbReference type="Rhea" id="RHEA:42928"/>
        <dbReference type="Rhea" id="RHEA-COMP:10286"/>
        <dbReference type="Rhea" id="RHEA-COMP:10287"/>
        <dbReference type="ChEBI" id="CHEBI:15378"/>
        <dbReference type="ChEBI" id="CHEBI:57856"/>
        <dbReference type="ChEBI" id="CHEBI:59789"/>
        <dbReference type="ChEBI" id="CHEBI:74506"/>
        <dbReference type="ChEBI" id="CHEBI:82748"/>
        <dbReference type="EC" id="2.1.1.199"/>
    </reaction>
</comment>
<dbReference type="Gene3D" id="3.40.50.150">
    <property type="entry name" value="Vaccinia Virus protein VP39"/>
    <property type="match status" value="1"/>
</dbReference>
<dbReference type="Pfam" id="PF01795">
    <property type="entry name" value="Methyltransf_5"/>
    <property type="match status" value="1"/>
</dbReference>
<evidence type="ECO:0000256" key="4">
    <source>
        <dbReference type="ARBA" id="ARBA00022679"/>
    </source>
</evidence>
<comment type="similarity">
    <text evidence="1 6">Belongs to the methyltransferase superfamily. RsmH family.</text>
</comment>
<dbReference type="InterPro" id="IPR029063">
    <property type="entry name" value="SAM-dependent_MTases_sf"/>
</dbReference>
<comment type="function">
    <text evidence="6">Specifically methylates the N4 position of cytidine in position 1402 (C1402) of 16S rRNA.</text>
</comment>
<sequence>MSHVPVLLEETLKVLDPRPGEFFIDGTLDGGGHAIAVLERLGSNGLFLGLDWDETMIKGFQERIAKISNFQFPISKLILIKENYKNIPMILKKRKLNKADGLLLDLGFSSAQLEAGRGFSFSKDEPLLMTYSADSKPAYEWIGDLKEKELAKIINNFGEERFADRIARAIKKNLPIKTTARLAQVIKEAVPFRRSPLGKNYERGRLNPATRTFQALRIFVNQELDNLQTVLNQIPNILNPGGRVAVISFHSLEDRIVKNSFRALVGAGRAELINKKPVVASREESSNNPRSRSAKLRALRII</sequence>
<keyword evidence="3 6" id="KW-0489">Methyltransferase</keyword>
<name>A0A0G1UAC1_9BACT</name>
<dbReference type="GO" id="GO:0005737">
    <property type="term" value="C:cytoplasm"/>
    <property type="evidence" value="ECO:0007669"/>
    <property type="project" value="UniProtKB-SubCell"/>
</dbReference>
<dbReference type="AlphaFoldDB" id="A0A0G1UAC1"/>
<evidence type="ECO:0000256" key="5">
    <source>
        <dbReference type="ARBA" id="ARBA00022691"/>
    </source>
</evidence>
<dbReference type="PIRSF" id="PIRSF004486">
    <property type="entry name" value="MraW"/>
    <property type="match status" value="1"/>
</dbReference>
<accession>A0A0G1UAC1</accession>
<keyword evidence="6" id="KW-0963">Cytoplasm</keyword>
<feature type="binding site" evidence="6">
    <location>
        <position position="112"/>
    </location>
    <ligand>
        <name>S-adenosyl-L-methionine</name>
        <dbReference type="ChEBI" id="CHEBI:59789"/>
    </ligand>
</feature>
<feature type="binding site" evidence="6">
    <location>
        <position position="105"/>
    </location>
    <ligand>
        <name>S-adenosyl-L-methionine</name>
        <dbReference type="ChEBI" id="CHEBI:59789"/>
    </ligand>
</feature>
<gene>
    <name evidence="6" type="primary">rsmH</name>
    <name evidence="7" type="ORF">UY23_C0004G0022</name>
</gene>
<dbReference type="EMBL" id="LCPF01000004">
    <property type="protein sequence ID" value="KKU91077.1"/>
    <property type="molecule type" value="Genomic_DNA"/>
</dbReference>
<dbReference type="HAMAP" id="MF_01007">
    <property type="entry name" value="16SrRNA_methyltr_H"/>
    <property type="match status" value="1"/>
</dbReference>